<dbReference type="Pfam" id="PF00903">
    <property type="entry name" value="Glyoxalase"/>
    <property type="match status" value="1"/>
</dbReference>
<feature type="domain" description="VOC" evidence="1">
    <location>
        <begin position="2"/>
        <end position="128"/>
    </location>
</feature>
<organism evidence="2 3">
    <name type="scientific">Kocuria rosea subsp. polaris</name>
    <dbReference type="NCBI Taxonomy" id="136273"/>
    <lineage>
        <taxon>Bacteria</taxon>
        <taxon>Bacillati</taxon>
        <taxon>Actinomycetota</taxon>
        <taxon>Actinomycetes</taxon>
        <taxon>Micrococcales</taxon>
        <taxon>Micrococcaceae</taxon>
        <taxon>Kocuria</taxon>
    </lineage>
</organism>
<evidence type="ECO:0000313" key="3">
    <source>
        <dbReference type="Proteomes" id="UP000030466"/>
    </source>
</evidence>
<dbReference type="PANTHER" id="PTHR36503">
    <property type="entry name" value="BLR2520 PROTEIN"/>
    <property type="match status" value="1"/>
</dbReference>
<protein>
    <recommendedName>
        <fullName evidence="1">VOC domain-containing protein</fullName>
    </recommendedName>
</protein>
<dbReference type="AlphaFoldDB" id="A0A0A6VXT2"/>
<sequence length="136" mass="15120">MAYKFFPHIPVADLERSRSFYQALGWRTAPGMAEGRSLILDLGEGFGVTLVERRFMQQAIGEDQELADPLRTVSGSFALLVDIPEEVDALVERAVAAGATAGQRKDDSYTSHRVFADPDGHRWNIVWADPIVTTRE</sequence>
<dbReference type="Gene3D" id="3.10.180.10">
    <property type="entry name" value="2,3-Dihydroxybiphenyl 1,2-Dioxygenase, domain 1"/>
    <property type="match status" value="1"/>
</dbReference>
<evidence type="ECO:0000313" key="2">
    <source>
        <dbReference type="EMBL" id="KHD99058.1"/>
    </source>
</evidence>
<dbReference type="InterPro" id="IPR004360">
    <property type="entry name" value="Glyas_Fos-R_dOase_dom"/>
</dbReference>
<evidence type="ECO:0000259" key="1">
    <source>
        <dbReference type="PROSITE" id="PS51819"/>
    </source>
</evidence>
<keyword evidence="3" id="KW-1185">Reference proteome</keyword>
<dbReference type="InterPro" id="IPR037523">
    <property type="entry name" value="VOC_core"/>
</dbReference>
<dbReference type="OrthoDB" id="4265398at2"/>
<dbReference type="Proteomes" id="UP000030466">
    <property type="component" value="Unassembled WGS sequence"/>
</dbReference>
<name>A0A0A6VXT2_KOCRO</name>
<comment type="caution">
    <text evidence="2">The sequence shown here is derived from an EMBL/GenBank/DDBJ whole genome shotgun (WGS) entry which is preliminary data.</text>
</comment>
<dbReference type="SUPFAM" id="SSF54593">
    <property type="entry name" value="Glyoxalase/Bleomycin resistance protein/Dihydroxybiphenyl dioxygenase"/>
    <property type="match status" value="1"/>
</dbReference>
<dbReference type="PANTHER" id="PTHR36503:SF2">
    <property type="entry name" value="BLR2408 PROTEIN"/>
    <property type="match status" value="1"/>
</dbReference>
<dbReference type="PROSITE" id="PS51819">
    <property type="entry name" value="VOC"/>
    <property type="match status" value="1"/>
</dbReference>
<proteinExistence type="predicted"/>
<reference evidence="2 3" key="1">
    <citation type="journal article" date="2003" name="Int. J. Syst. Evol. Microbiol.">
        <title>Kocuria polaris sp. nov., an orange-pigmented psychrophilic bacterium isolated from an Antarctic cyanobacterial mat sample.</title>
        <authorList>
            <person name="Reddy G.S."/>
            <person name="Prakash J.S."/>
            <person name="Prabahar V."/>
            <person name="Matsumoto G.I."/>
            <person name="Stackebrandt E."/>
            <person name="Shivaji S."/>
        </authorList>
    </citation>
    <scope>NUCLEOTIDE SEQUENCE [LARGE SCALE GENOMIC DNA]</scope>
    <source>
        <strain evidence="2 3">CMS 76or</strain>
    </source>
</reference>
<dbReference type="RefSeq" id="WP_035923601.1">
    <property type="nucleotide sequence ID" value="NZ_JSUH01000001.1"/>
</dbReference>
<dbReference type="InterPro" id="IPR029068">
    <property type="entry name" value="Glyas_Bleomycin-R_OHBP_Dase"/>
</dbReference>
<accession>A0A0A6VXT2</accession>
<gene>
    <name evidence="2" type="ORF">GY22_01685</name>
</gene>
<dbReference type="EMBL" id="JSUH01000001">
    <property type="protein sequence ID" value="KHD99058.1"/>
    <property type="molecule type" value="Genomic_DNA"/>
</dbReference>